<gene>
    <name evidence="2" type="ORF">EVOR1521_LOCUS29845</name>
</gene>
<evidence type="ECO:0008006" key="4">
    <source>
        <dbReference type="Google" id="ProtNLM"/>
    </source>
</evidence>
<dbReference type="AlphaFoldDB" id="A0AA36JLG2"/>
<protein>
    <recommendedName>
        <fullName evidence="4">Transmembrane protein</fullName>
    </recommendedName>
</protein>
<feature type="transmembrane region" description="Helical" evidence="1">
    <location>
        <begin position="472"/>
        <end position="493"/>
    </location>
</feature>
<name>A0AA36JLG2_9DINO</name>
<feature type="transmembrane region" description="Helical" evidence="1">
    <location>
        <begin position="425"/>
        <end position="451"/>
    </location>
</feature>
<organism evidence="2 3">
    <name type="scientific">Effrenium voratum</name>
    <dbReference type="NCBI Taxonomy" id="2562239"/>
    <lineage>
        <taxon>Eukaryota</taxon>
        <taxon>Sar</taxon>
        <taxon>Alveolata</taxon>
        <taxon>Dinophyceae</taxon>
        <taxon>Suessiales</taxon>
        <taxon>Symbiodiniaceae</taxon>
        <taxon>Effrenium</taxon>
    </lineage>
</organism>
<dbReference type="Proteomes" id="UP001178507">
    <property type="component" value="Unassembled WGS sequence"/>
</dbReference>
<sequence length="529" mass="59381">MDLSGSDISLDERTVIPSTEEVVGASLQEEPVGSPKSIKSDEIRKQIARIADFLVRLQVTRPQVIRVTQARHALWRFGQVFREGRSGPNRYHQSEVRSNIAQFWSHSWQGSALPKVLLLLAIYNGIPAVLVGSAAFVTTRICTEPELGPFPAKNPLAWSMLAGVTFSSLTFLLWQSRRRVFLDRICIHQTNERLKLEGTMNLAALLKHSRSLLVCWDPSYMLRMWCTVELAVFLKCHAQGLLIIRPVSWGGCAIAGFLSLATLLAGSDLLTLLLTEDFLGRGDLQWVALVTSFIYAAFGFLFMYFCSAAARAHFRAANAVQEQLRTFSFYNDTTCHCCSVNHVIEKTGQRIPCDREALSQCLGHWFGSVSAFDGVVQQEVSASFERGVIQCLLPYAWLVGAMCPMMWFGIHNGFFYYFDSAFSDAWLAFCNAVYCFGWWLGTIPVIVALWLRIPRRCQRRRSTRCQEVMLNIACSFVIGFMVLVVRGVEFVIVFSMPTYGIITCTLISLLAVALLLSNCGRMCHYTSVS</sequence>
<feature type="transmembrane region" description="Helical" evidence="1">
    <location>
        <begin position="286"/>
        <end position="306"/>
    </location>
</feature>
<evidence type="ECO:0000256" key="1">
    <source>
        <dbReference type="SAM" id="Phobius"/>
    </source>
</evidence>
<feature type="transmembrane region" description="Helical" evidence="1">
    <location>
        <begin position="156"/>
        <end position="174"/>
    </location>
</feature>
<feature type="transmembrane region" description="Helical" evidence="1">
    <location>
        <begin position="247"/>
        <end position="266"/>
    </location>
</feature>
<keyword evidence="3" id="KW-1185">Reference proteome</keyword>
<comment type="caution">
    <text evidence="2">The sequence shown here is derived from an EMBL/GenBank/DDBJ whole genome shotgun (WGS) entry which is preliminary data.</text>
</comment>
<feature type="transmembrane region" description="Helical" evidence="1">
    <location>
        <begin position="392"/>
        <end position="410"/>
    </location>
</feature>
<evidence type="ECO:0000313" key="2">
    <source>
        <dbReference type="EMBL" id="CAJ1408423.1"/>
    </source>
</evidence>
<keyword evidence="1" id="KW-0812">Transmembrane</keyword>
<accession>A0AA36JLG2</accession>
<reference evidence="2" key="1">
    <citation type="submission" date="2023-08" db="EMBL/GenBank/DDBJ databases">
        <authorList>
            <person name="Chen Y."/>
            <person name="Shah S."/>
            <person name="Dougan E. K."/>
            <person name="Thang M."/>
            <person name="Chan C."/>
        </authorList>
    </citation>
    <scope>NUCLEOTIDE SEQUENCE</scope>
</reference>
<keyword evidence="1" id="KW-1133">Transmembrane helix</keyword>
<proteinExistence type="predicted"/>
<evidence type="ECO:0000313" key="3">
    <source>
        <dbReference type="Proteomes" id="UP001178507"/>
    </source>
</evidence>
<dbReference type="EMBL" id="CAUJNA010003719">
    <property type="protein sequence ID" value="CAJ1408423.1"/>
    <property type="molecule type" value="Genomic_DNA"/>
</dbReference>
<feature type="transmembrane region" description="Helical" evidence="1">
    <location>
        <begin position="499"/>
        <end position="517"/>
    </location>
</feature>
<keyword evidence="1" id="KW-0472">Membrane</keyword>
<feature type="transmembrane region" description="Helical" evidence="1">
    <location>
        <begin position="116"/>
        <end position="136"/>
    </location>
</feature>